<evidence type="ECO:0000313" key="14">
    <source>
        <dbReference type="Proteomes" id="UP000228560"/>
    </source>
</evidence>
<keyword evidence="4" id="KW-0963">Cytoplasm</keyword>
<dbReference type="SFLD" id="SFLDG01082">
    <property type="entry name" value="B12-binding_domain_containing"/>
    <property type="match status" value="1"/>
</dbReference>
<dbReference type="Pfam" id="PF04055">
    <property type="entry name" value="Radical_SAM"/>
    <property type="match status" value="1"/>
</dbReference>
<gene>
    <name evidence="13" type="ORF">CO097_01385</name>
</gene>
<dbReference type="AlphaFoldDB" id="A0A2M8CFC9"/>
<comment type="cofactor">
    <cofactor evidence="1">
        <name>[4Fe-4S] cluster</name>
        <dbReference type="ChEBI" id="CHEBI:49883"/>
    </cofactor>
</comment>
<evidence type="ECO:0000256" key="4">
    <source>
        <dbReference type="ARBA" id="ARBA00022490"/>
    </source>
</evidence>
<protein>
    <recommendedName>
        <fullName evidence="10">tRNA-2-methylthio-N(6)-dimethylallyladenosine synthase</fullName>
        <ecNumber evidence="10">2.8.4.3</ecNumber>
    </recommendedName>
</protein>
<dbReference type="PROSITE" id="PS50926">
    <property type="entry name" value="TRAM"/>
    <property type="match status" value="1"/>
</dbReference>
<evidence type="ECO:0000256" key="2">
    <source>
        <dbReference type="ARBA" id="ARBA00003234"/>
    </source>
</evidence>
<evidence type="ECO:0000313" key="13">
    <source>
        <dbReference type="EMBL" id="PJB57774.1"/>
    </source>
</evidence>
<dbReference type="PANTHER" id="PTHR43020:SF2">
    <property type="entry name" value="MITOCHONDRIAL TRNA METHYLTHIOTRANSFERASE CDK5RAP1"/>
    <property type="match status" value="1"/>
</dbReference>
<evidence type="ECO:0000256" key="9">
    <source>
        <dbReference type="ARBA" id="ARBA00023014"/>
    </source>
</evidence>
<evidence type="ECO:0000256" key="6">
    <source>
        <dbReference type="ARBA" id="ARBA00022691"/>
    </source>
</evidence>
<feature type="non-terminal residue" evidence="13">
    <location>
        <position position="1"/>
    </location>
</feature>
<reference evidence="13 14" key="1">
    <citation type="submission" date="2017-09" db="EMBL/GenBank/DDBJ databases">
        <title>Depth-based differentiation of microbial function through sediment-hosted aquifers and enrichment of novel symbionts in the deep terrestrial subsurface.</title>
        <authorList>
            <person name="Probst A.J."/>
            <person name="Ladd B."/>
            <person name="Jarett J.K."/>
            <person name="Geller-Mcgrath D.E."/>
            <person name="Sieber C.M."/>
            <person name="Emerson J.B."/>
            <person name="Anantharaman K."/>
            <person name="Thomas B.C."/>
            <person name="Malmstrom R."/>
            <person name="Stieglmeier M."/>
            <person name="Klingl A."/>
            <person name="Woyke T."/>
            <person name="Ryan C.M."/>
            <person name="Banfield J.F."/>
        </authorList>
    </citation>
    <scope>NUCLEOTIDE SEQUENCE [LARGE SCALE GENOMIC DNA]</scope>
    <source>
        <strain evidence="13">CG_4_9_14_3_um_filter_33_16</strain>
    </source>
</reference>
<dbReference type="InterPro" id="IPR006638">
    <property type="entry name" value="Elp3/MiaA/NifB-like_rSAM"/>
</dbReference>
<dbReference type="InterPro" id="IPR007197">
    <property type="entry name" value="rSAM"/>
</dbReference>
<dbReference type="EMBL" id="PFTV01000035">
    <property type="protein sequence ID" value="PJB57774.1"/>
    <property type="molecule type" value="Genomic_DNA"/>
</dbReference>
<dbReference type="NCBIfam" id="TIGR00089">
    <property type="entry name" value="MiaB/RimO family radical SAM methylthiotransferase"/>
    <property type="match status" value="1"/>
</dbReference>
<dbReference type="Gene3D" id="3.80.30.20">
    <property type="entry name" value="tm_1862 like domain"/>
    <property type="match status" value="1"/>
</dbReference>
<proteinExistence type="predicted"/>
<dbReference type="CDD" id="cd01335">
    <property type="entry name" value="Radical_SAM"/>
    <property type="match status" value="1"/>
</dbReference>
<evidence type="ECO:0000259" key="11">
    <source>
        <dbReference type="PROSITE" id="PS50926"/>
    </source>
</evidence>
<keyword evidence="8" id="KW-0408">Iron</keyword>
<dbReference type="InterPro" id="IPR005839">
    <property type="entry name" value="Methylthiotransferase"/>
</dbReference>
<evidence type="ECO:0000256" key="8">
    <source>
        <dbReference type="ARBA" id="ARBA00023004"/>
    </source>
</evidence>
<keyword evidence="5 13" id="KW-0808">Transferase</keyword>
<dbReference type="GO" id="GO:0051539">
    <property type="term" value="F:4 iron, 4 sulfur cluster binding"/>
    <property type="evidence" value="ECO:0007669"/>
    <property type="project" value="UniProtKB-KW"/>
</dbReference>
<dbReference type="SMART" id="SM00729">
    <property type="entry name" value="Elp3"/>
    <property type="match status" value="1"/>
</dbReference>
<comment type="function">
    <text evidence="2">Catalyzes the methylthiolation of N6-(dimethylallyl)adenosine (i(6)A), leading to the formation of 2-methylthio-N6-(dimethylallyl)adenosine (ms(2)i(6)A) at position 37 in tRNAs that read codons beginning with uridine.</text>
</comment>
<dbReference type="InterPro" id="IPR058240">
    <property type="entry name" value="rSAM_sf"/>
</dbReference>
<dbReference type="InterPro" id="IPR020612">
    <property type="entry name" value="Methylthiotransferase_CS"/>
</dbReference>
<comment type="caution">
    <text evidence="13">The sequence shown here is derived from an EMBL/GenBank/DDBJ whole genome shotgun (WGS) entry which is preliminary data.</text>
</comment>
<dbReference type="EC" id="2.8.4.3" evidence="10"/>
<dbReference type="PANTHER" id="PTHR43020">
    <property type="entry name" value="CDK5 REGULATORY SUBUNIT-ASSOCIATED PROTEIN 1"/>
    <property type="match status" value="1"/>
</dbReference>
<dbReference type="PROSITE" id="PS01278">
    <property type="entry name" value="MTTASE_RADICAL"/>
    <property type="match status" value="1"/>
</dbReference>
<keyword evidence="7" id="KW-0479">Metal-binding</keyword>
<dbReference type="GO" id="GO:0046872">
    <property type="term" value="F:metal ion binding"/>
    <property type="evidence" value="ECO:0007669"/>
    <property type="project" value="UniProtKB-KW"/>
</dbReference>
<organism evidence="13 14">
    <name type="scientific">Candidatus Infernicultor aquiphilus</name>
    <dbReference type="NCBI Taxonomy" id="1805029"/>
    <lineage>
        <taxon>Bacteria</taxon>
        <taxon>Pseudomonadati</taxon>
        <taxon>Atribacterota</taxon>
        <taxon>Candidatus Phoenicimicrobiia</taxon>
        <taxon>Candidatus Pheonicimicrobiales</taxon>
        <taxon>Candidatus Phoenicimicrobiaceae</taxon>
        <taxon>Candidatus Infernicultor</taxon>
    </lineage>
</organism>
<keyword evidence="9" id="KW-0411">Iron-sulfur</keyword>
<evidence type="ECO:0000256" key="10">
    <source>
        <dbReference type="ARBA" id="ARBA00033765"/>
    </source>
</evidence>
<dbReference type="Proteomes" id="UP000228560">
    <property type="component" value="Unassembled WGS sequence"/>
</dbReference>
<dbReference type="PROSITE" id="PS51918">
    <property type="entry name" value="RADICAL_SAM"/>
    <property type="match status" value="1"/>
</dbReference>
<evidence type="ECO:0000259" key="12">
    <source>
        <dbReference type="PROSITE" id="PS51918"/>
    </source>
</evidence>
<dbReference type="SUPFAM" id="SSF102114">
    <property type="entry name" value="Radical SAM enzymes"/>
    <property type="match status" value="1"/>
</dbReference>
<dbReference type="SFLD" id="SFLDS00029">
    <property type="entry name" value="Radical_SAM"/>
    <property type="match status" value="1"/>
</dbReference>
<dbReference type="GO" id="GO:0005829">
    <property type="term" value="C:cytosol"/>
    <property type="evidence" value="ECO:0007669"/>
    <property type="project" value="TreeGrafter"/>
</dbReference>
<name>A0A2M8CFC9_9BACT</name>
<dbReference type="InterPro" id="IPR002792">
    <property type="entry name" value="TRAM_dom"/>
</dbReference>
<feature type="domain" description="Radical SAM core" evidence="12">
    <location>
        <begin position="38"/>
        <end position="271"/>
    </location>
</feature>
<sequence length="335" mass="38532">DKNSILQQFKELDFHNTVVKVTPAKFLKKYDNVIKNKSILRARAWLKIQDGCNNFCTYCKVPYVRGPARSRLIDDILQEVSNLENSGIKEVVLLGINLGTYGEDLLPGKANLSKLISLINNFKGIKRIRLSSIELVNINNELLDTFGKCSKLCHHLHIPLQSGDDKILKLMNRPYNTSIFGKKIFQLKKKIPNIAITSDIMVGFPGEDNESFNNTYKFIRKMCFSKIHIFKYSNREKCLAILMPNEVDNEIKKERSKKLINLSSELFYNFRNKYLGLDVDVLVEDEIKDKEGRVYSRGITDNYIKVIIPDLIGKRGEIVKVQLNKIYSDYIISSV</sequence>
<evidence type="ECO:0000256" key="5">
    <source>
        <dbReference type="ARBA" id="ARBA00022679"/>
    </source>
</evidence>
<feature type="domain" description="TRAM" evidence="11">
    <location>
        <begin position="272"/>
        <end position="335"/>
    </location>
</feature>
<dbReference type="GO" id="GO:0035597">
    <property type="term" value="F:tRNA-2-methylthio-N(6)-dimethylallyladenosine(37) synthase activity"/>
    <property type="evidence" value="ECO:0007669"/>
    <property type="project" value="UniProtKB-EC"/>
</dbReference>
<evidence type="ECO:0000256" key="3">
    <source>
        <dbReference type="ARBA" id="ARBA00022485"/>
    </source>
</evidence>
<evidence type="ECO:0000256" key="1">
    <source>
        <dbReference type="ARBA" id="ARBA00001966"/>
    </source>
</evidence>
<evidence type="ECO:0000256" key="7">
    <source>
        <dbReference type="ARBA" id="ARBA00022723"/>
    </source>
</evidence>
<dbReference type="InterPro" id="IPR023404">
    <property type="entry name" value="rSAM_horseshoe"/>
</dbReference>
<accession>A0A2M8CFC9</accession>
<dbReference type="FunFam" id="3.80.30.20:FF:000001">
    <property type="entry name" value="tRNA-2-methylthio-N(6)-dimethylallyladenosine synthase 2"/>
    <property type="match status" value="1"/>
</dbReference>
<keyword evidence="3" id="KW-0004">4Fe-4S</keyword>
<keyword evidence="6" id="KW-0949">S-adenosyl-L-methionine</keyword>